<dbReference type="eggNOG" id="COG4995">
    <property type="taxonomic scope" value="Bacteria"/>
</dbReference>
<dbReference type="KEGG" id="cyc:PCC7424_4136"/>
<dbReference type="STRING" id="65393.PCC7424_4136"/>
<dbReference type="EMBL" id="CP001291">
    <property type="protein sequence ID" value="ACK72507.1"/>
    <property type="molecule type" value="Genomic_DNA"/>
</dbReference>
<evidence type="ECO:0000313" key="3">
    <source>
        <dbReference type="Proteomes" id="UP000002384"/>
    </source>
</evidence>
<dbReference type="Proteomes" id="UP000002384">
    <property type="component" value="Chromosome"/>
</dbReference>
<dbReference type="Gene3D" id="1.25.40.10">
    <property type="entry name" value="Tetratricopeptide repeat domain"/>
    <property type="match status" value="4"/>
</dbReference>
<dbReference type="PANTHER" id="PTHR10098">
    <property type="entry name" value="RAPSYN-RELATED"/>
    <property type="match status" value="1"/>
</dbReference>
<dbReference type="InterPro" id="IPR019734">
    <property type="entry name" value="TPR_rpt"/>
</dbReference>
<dbReference type="Pfam" id="PF13374">
    <property type="entry name" value="TPR_10"/>
    <property type="match status" value="3"/>
</dbReference>
<dbReference type="OrthoDB" id="433986at2"/>
<protein>
    <submittedName>
        <fullName evidence="2">Tetratricopeptide domain protein</fullName>
    </submittedName>
</protein>
<dbReference type="SMART" id="SM00028">
    <property type="entry name" value="TPR"/>
    <property type="match status" value="9"/>
</dbReference>
<dbReference type="HOGENOM" id="CLU_003728_15_1_3"/>
<reference evidence="3" key="1">
    <citation type="journal article" date="2011" name="MBio">
        <title>Novel metabolic attributes of the genus Cyanothece, comprising a group of unicellular nitrogen-fixing Cyanobacteria.</title>
        <authorList>
            <person name="Bandyopadhyay A."/>
            <person name="Elvitigala T."/>
            <person name="Welsh E."/>
            <person name="Stockel J."/>
            <person name="Liberton M."/>
            <person name="Min H."/>
            <person name="Sherman L.A."/>
            <person name="Pakrasi H.B."/>
        </authorList>
    </citation>
    <scope>NUCLEOTIDE SEQUENCE [LARGE SCALE GENOMIC DNA]</scope>
    <source>
        <strain evidence="3">PCC 7424</strain>
    </source>
</reference>
<sequence>MDEARLQAYFNLIEQLLNCPQGDESNILQANEELLDRELLQVMANYAAWLEEQGNKNAADWLRNWALSLEEYLNRQEVNIEEYQDFLLEVLQAEYKNSDPAVVYPILERHQHLLNNTFAQLLQQWARNVFSKNNTEEAAAIAGVIQNLCIDIQQFPRGSRANNLEIAITGYDTLLKLYTREAFPEDWAGTQNNLGAAYRERIRGERAENLELALAAYHQSLEVYTREAFPVEWAGTQNNLGIAYRNRIRGERAENLELALAAYHQSLEVSTREAFPVEWAGTQNNLGIAYGERIRGERAENLELALAAYHQSLKVYTPQAFPVEWAGTQNNLGIAYGERIRGERAENLELAIAAYNQSLEVYTPQAFPVEWARAQNNLGNAYSSRIRGERAENLELAIAAYNQSLEVYTPQAFPVEWATTQNNLGNAYSSRIRGERAENLELAIAAYNQSLEVYTREAFPVDWARTQNNLGIAYGDRIRGERAENLELAIAAFNQSLEVRTRDAFPVEWAMPQNNLGIAYRNRIRGERAENLELAIAAYNQSLEVYTREAFPVDWALIQNNLGSAYSDRIRGERAENLELAIAAYNQSLEVYTREAFPEDWARTQNNLGIAYRDRIRGERAENLELAIAAYNQSLEVKTPIAFPIDCLQTGRNLGDVATLSEDWETARIGYSRAIAAVEQSRQWAKTHHSKGEIQADAIDVYHKMIEVCLKDNLLDLAFTTVESNKSRYLVELLDFINVTIPENITDDQRQLYDDYIGLRRQLDISGLEFRETKEGKEQLSRDHLRLDELLNNIQTFDPDFTLTQRVEPITLKTIQSILDENTVIWEWYISSDRFYTFIITHNSIDVVVSNSDELETLIDWAKDYLTDYRQKGWENNLPEKLAKLGDTLLLPQVLAKTPHECKHLILIPHQYLHLFPIHAISTLQQRFTDGIQYIPSCQLLHRLHQKSFNREYPSHLRYFFGLQNPTEDLAYSDVEVETIQQKFNPNIFILKGKEATKNKFIHPDTINRLKESSFVHFACHGGYNFKSPLESALLLAGSIETEQTAINREEETSTITLRDGSRGNTKEGLTLRDIFEKINLSQCYLVALSACETGITGFSKEIDEYIGLGSGFLYAGSLHVINSLWSVGDFPTALLMIRFYQLLLDETNSLTVCQALQTTQQWMQTATRQDIINWVQTLNFSNEKLIENISISLRRDYPNPPFNHPIYWAAFCSLGNVS</sequence>
<keyword evidence="3" id="KW-1185">Reference proteome</keyword>
<dbReference type="Pfam" id="PF12770">
    <property type="entry name" value="CHAT"/>
    <property type="match status" value="1"/>
</dbReference>
<feature type="domain" description="CHAT" evidence="1">
    <location>
        <begin position="881"/>
        <end position="1217"/>
    </location>
</feature>
<dbReference type="RefSeq" id="WP_015956092.1">
    <property type="nucleotide sequence ID" value="NC_011729.1"/>
</dbReference>
<dbReference type="InterPro" id="IPR011990">
    <property type="entry name" value="TPR-like_helical_dom_sf"/>
</dbReference>
<organism evidence="2 3">
    <name type="scientific">Gloeothece citriformis (strain PCC 7424)</name>
    <name type="common">Cyanothece sp. (strain PCC 7424)</name>
    <dbReference type="NCBI Taxonomy" id="65393"/>
    <lineage>
        <taxon>Bacteria</taxon>
        <taxon>Bacillati</taxon>
        <taxon>Cyanobacteriota</taxon>
        <taxon>Cyanophyceae</taxon>
        <taxon>Oscillatoriophycideae</taxon>
        <taxon>Chroococcales</taxon>
        <taxon>Aphanothecaceae</taxon>
        <taxon>Gloeothece</taxon>
        <taxon>Gloeothece citriformis</taxon>
    </lineage>
</organism>
<dbReference type="InterPro" id="IPR024983">
    <property type="entry name" value="CHAT_dom"/>
</dbReference>
<accession>B7KLD5</accession>
<proteinExistence type="predicted"/>
<dbReference type="SUPFAM" id="SSF48452">
    <property type="entry name" value="TPR-like"/>
    <property type="match status" value="3"/>
</dbReference>
<gene>
    <name evidence="2" type="ordered locus">PCC7424_4136</name>
</gene>
<evidence type="ECO:0000259" key="1">
    <source>
        <dbReference type="Pfam" id="PF12770"/>
    </source>
</evidence>
<dbReference type="AlphaFoldDB" id="B7KLD5"/>
<dbReference type="PANTHER" id="PTHR10098:SF108">
    <property type="entry name" value="TETRATRICOPEPTIDE REPEAT PROTEIN 28"/>
    <property type="match status" value="1"/>
</dbReference>
<dbReference type="eggNOG" id="COG0457">
    <property type="taxonomic scope" value="Bacteria"/>
</dbReference>
<name>B7KLD5_GLOC7</name>
<evidence type="ECO:0000313" key="2">
    <source>
        <dbReference type="EMBL" id="ACK72507.1"/>
    </source>
</evidence>